<dbReference type="InterPro" id="IPR016032">
    <property type="entry name" value="Sig_transdc_resp-reg_C-effctor"/>
</dbReference>
<dbReference type="Proteomes" id="UP000526734">
    <property type="component" value="Unassembled WGS sequence"/>
</dbReference>
<dbReference type="Gene3D" id="1.10.10.10">
    <property type="entry name" value="Winged helix-like DNA-binding domain superfamily/Winged helix DNA-binding domain"/>
    <property type="match status" value="1"/>
</dbReference>
<name>A0A7W3VRZ0_9PSEU</name>
<accession>A0A7W3VRZ0</accession>
<feature type="domain" description="OmpR/PhoB-type" evidence="6">
    <location>
        <begin position="1"/>
        <end position="95"/>
    </location>
</feature>
<dbReference type="SUPFAM" id="SSF48452">
    <property type="entry name" value="TPR-like"/>
    <property type="match status" value="1"/>
</dbReference>
<comment type="caution">
    <text evidence="7">The sequence shown here is derived from an EMBL/GenBank/DDBJ whole genome shotgun (WGS) entry which is preliminary data.</text>
</comment>
<keyword evidence="4" id="KW-0804">Transcription</keyword>
<dbReference type="PANTHER" id="PTHR35807">
    <property type="entry name" value="TRANSCRIPTIONAL REGULATOR REDD-RELATED"/>
    <property type="match status" value="1"/>
</dbReference>
<dbReference type="PANTHER" id="PTHR35807:SF1">
    <property type="entry name" value="TRANSCRIPTIONAL REGULATOR REDD"/>
    <property type="match status" value="1"/>
</dbReference>
<evidence type="ECO:0000256" key="4">
    <source>
        <dbReference type="ARBA" id="ARBA00023163"/>
    </source>
</evidence>
<dbReference type="SMART" id="SM01043">
    <property type="entry name" value="BTAD"/>
    <property type="match status" value="1"/>
</dbReference>
<dbReference type="InterPro" id="IPR011990">
    <property type="entry name" value="TPR-like_helical_dom_sf"/>
</dbReference>
<dbReference type="SMART" id="SM00862">
    <property type="entry name" value="Trans_reg_C"/>
    <property type="match status" value="1"/>
</dbReference>
<keyword evidence="3 5" id="KW-0238">DNA-binding</keyword>
<dbReference type="EMBL" id="JACGZW010000001">
    <property type="protein sequence ID" value="MBB1152118.1"/>
    <property type="molecule type" value="Genomic_DNA"/>
</dbReference>
<evidence type="ECO:0000313" key="8">
    <source>
        <dbReference type="Proteomes" id="UP000526734"/>
    </source>
</evidence>
<evidence type="ECO:0000256" key="3">
    <source>
        <dbReference type="ARBA" id="ARBA00023125"/>
    </source>
</evidence>
<evidence type="ECO:0000259" key="6">
    <source>
        <dbReference type="PROSITE" id="PS51755"/>
    </source>
</evidence>
<keyword evidence="2" id="KW-0805">Transcription regulation</keyword>
<dbReference type="InterPro" id="IPR001867">
    <property type="entry name" value="OmpR/PhoB-type_DNA-bd"/>
</dbReference>
<evidence type="ECO:0000313" key="7">
    <source>
        <dbReference type="EMBL" id="MBB1152118.1"/>
    </source>
</evidence>
<organism evidence="7 8">
    <name type="scientific">Amycolatopsis dendrobii</name>
    <dbReference type="NCBI Taxonomy" id="2760662"/>
    <lineage>
        <taxon>Bacteria</taxon>
        <taxon>Bacillati</taxon>
        <taxon>Actinomycetota</taxon>
        <taxon>Actinomycetes</taxon>
        <taxon>Pseudonocardiales</taxon>
        <taxon>Pseudonocardiaceae</taxon>
        <taxon>Amycolatopsis</taxon>
    </lineage>
</organism>
<dbReference type="RefSeq" id="WP_182889329.1">
    <property type="nucleotide sequence ID" value="NZ_JACGZW010000001.1"/>
</dbReference>
<dbReference type="InterPro" id="IPR051677">
    <property type="entry name" value="AfsR-DnrI-RedD_regulator"/>
</dbReference>
<reference evidence="7 8" key="1">
    <citation type="submission" date="2020-08" db="EMBL/GenBank/DDBJ databases">
        <title>Amycolatopsis sp. nov. DR6-1 isolated from Dendrobium heterocarpum.</title>
        <authorList>
            <person name="Tedsree N."/>
            <person name="Kuncharoen N."/>
            <person name="Likhitwitayawuid K."/>
            <person name="Tanasupawat S."/>
        </authorList>
    </citation>
    <scope>NUCLEOTIDE SEQUENCE [LARGE SCALE GENOMIC DNA]</scope>
    <source>
        <strain evidence="7 8">DR6-1</strain>
    </source>
</reference>
<evidence type="ECO:0000256" key="1">
    <source>
        <dbReference type="ARBA" id="ARBA00005820"/>
    </source>
</evidence>
<sequence length="247" mass="27470">MCGTEVRVLGEVEIRVGGRILALGPPRQRRLLAALLIQPNVQISTGELISRVWNGSPPARVHNALYSYVSRLRGVLQGSDRLVLTRGHRGYVLLVDEDDIDLCRFRGLVARARQSGTDRRRAKQTYEKALSLCRGVPFVDVDAAWLVDLRARFAAERLGAELDLFDICLREGKSSELLGPLNHYAAEHPLDERIAAQLMTVLCRHGRQADALRRYAGLSRRLRNELGVDPGARLVELHGRILSGACP</sequence>
<dbReference type="AlphaFoldDB" id="A0A7W3VRZ0"/>
<evidence type="ECO:0000256" key="2">
    <source>
        <dbReference type="ARBA" id="ARBA00023015"/>
    </source>
</evidence>
<dbReference type="InterPro" id="IPR036388">
    <property type="entry name" value="WH-like_DNA-bd_sf"/>
</dbReference>
<dbReference type="InterPro" id="IPR005158">
    <property type="entry name" value="BTAD"/>
</dbReference>
<dbReference type="CDD" id="cd15831">
    <property type="entry name" value="BTAD"/>
    <property type="match status" value="1"/>
</dbReference>
<dbReference type="GO" id="GO:0003677">
    <property type="term" value="F:DNA binding"/>
    <property type="evidence" value="ECO:0007669"/>
    <property type="project" value="UniProtKB-UniRule"/>
</dbReference>
<dbReference type="PROSITE" id="PS51755">
    <property type="entry name" value="OMPR_PHOB"/>
    <property type="match status" value="1"/>
</dbReference>
<dbReference type="Pfam" id="PF00486">
    <property type="entry name" value="Trans_reg_C"/>
    <property type="match status" value="1"/>
</dbReference>
<gene>
    <name evidence="7" type="ORF">H4281_03150</name>
</gene>
<dbReference type="Gene3D" id="1.25.40.10">
    <property type="entry name" value="Tetratricopeptide repeat domain"/>
    <property type="match status" value="1"/>
</dbReference>
<evidence type="ECO:0000256" key="5">
    <source>
        <dbReference type="PROSITE-ProRule" id="PRU01091"/>
    </source>
</evidence>
<protein>
    <submittedName>
        <fullName evidence="7">Winged helix-turn-helix domain-containing protein</fullName>
    </submittedName>
</protein>
<comment type="similarity">
    <text evidence="1">Belongs to the AfsR/DnrI/RedD regulatory family.</text>
</comment>
<dbReference type="SUPFAM" id="SSF46894">
    <property type="entry name" value="C-terminal effector domain of the bipartite response regulators"/>
    <property type="match status" value="1"/>
</dbReference>
<keyword evidence="8" id="KW-1185">Reference proteome</keyword>
<dbReference type="GO" id="GO:0000160">
    <property type="term" value="P:phosphorelay signal transduction system"/>
    <property type="evidence" value="ECO:0007669"/>
    <property type="project" value="InterPro"/>
</dbReference>
<dbReference type="GO" id="GO:0006355">
    <property type="term" value="P:regulation of DNA-templated transcription"/>
    <property type="evidence" value="ECO:0007669"/>
    <property type="project" value="InterPro"/>
</dbReference>
<dbReference type="Pfam" id="PF03704">
    <property type="entry name" value="BTAD"/>
    <property type="match status" value="1"/>
</dbReference>
<proteinExistence type="inferred from homology"/>
<feature type="DNA-binding region" description="OmpR/PhoB-type" evidence="5">
    <location>
        <begin position="1"/>
        <end position="95"/>
    </location>
</feature>